<organism evidence="1">
    <name type="scientific">Ixodes ricinus</name>
    <name type="common">Common tick</name>
    <name type="synonym">Acarus ricinus</name>
    <dbReference type="NCBI Taxonomy" id="34613"/>
    <lineage>
        <taxon>Eukaryota</taxon>
        <taxon>Metazoa</taxon>
        <taxon>Ecdysozoa</taxon>
        <taxon>Arthropoda</taxon>
        <taxon>Chelicerata</taxon>
        <taxon>Arachnida</taxon>
        <taxon>Acari</taxon>
        <taxon>Parasitiformes</taxon>
        <taxon>Ixodida</taxon>
        <taxon>Ixodoidea</taxon>
        <taxon>Ixodidae</taxon>
        <taxon>Ixodinae</taxon>
        <taxon>Ixodes</taxon>
    </lineage>
</organism>
<name>A0A6B0U1W9_IXORI</name>
<reference evidence="1" key="1">
    <citation type="submission" date="2019-12" db="EMBL/GenBank/DDBJ databases">
        <title>An insight into the sialome of adult female Ixodes ricinus ticks feeding for 6 days.</title>
        <authorList>
            <person name="Perner J."/>
            <person name="Ribeiro J.M.C."/>
        </authorList>
    </citation>
    <scope>NUCLEOTIDE SEQUENCE</scope>
    <source>
        <strain evidence="1">Semi-engorged</strain>
        <tissue evidence="1">Salivary glands</tissue>
    </source>
</reference>
<dbReference type="AlphaFoldDB" id="A0A6B0U1W9"/>
<proteinExistence type="predicted"/>
<accession>A0A6B0U1W9</accession>
<dbReference type="EMBL" id="GIFC01000273">
    <property type="protein sequence ID" value="MXU82356.1"/>
    <property type="molecule type" value="Transcribed_RNA"/>
</dbReference>
<sequence>MSRRASSGSPLASSRSVLSLASPLQTFPCFGFELCIPLNLSLTMSTLLTLTGTLCQVKVASEMVTAKR</sequence>
<protein>
    <submittedName>
        <fullName evidence="1">Uncharacterized protein</fullName>
    </submittedName>
</protein>
<evidence type="ECO:0000313" key="1">
    <source>
        <dbReference type="EMBL" id="MXU82356.1"/>
    </source>
</evidence>